<dbReference type="InterPro" id="IPR013149">
    <property type="entry name" value="ADH-like_C"/>
</dbReference>
<sequence>MNHALPAAPNHLPTHVPSTMRAAFLDGPRTIVVRETPVPTPGDLDVLVAITAVGLCGSDVHFYDHGRVGDLVVEGPLILGHEATGVIAAVGAGVPPERIGERVAVEPQRPCRRCHYCRTGRYNLCPDMEFPSAPPVDGAFAQYLVAPADFAHPVPDEVSDAAAALVEPLSVGIAAVRKAGVVPGSSVLIAGAGPIGILTAVAARAFGATEVIVSDPLPTRRDIALAHGATAVLDPVSDAPLDGVVTSFIDASGNARAIDAGLRALAPDGRAVLVGMGVERIDVDLFLLQSRELKIEGLFRYVDTWPTAIKLAASGAIDLDGLVSGTFGLDELAQAIARNGDADVMKFLIDPR</sequence>
<dbReference type="Gene3D" id="3.40.50.720">
    <property type="entry name" value="NAD(P)-binding Rossmann-like Domain"/>
    <property type="match status" value="1"/>
</dbReference>
<evidence type="ECO:0000256" key="2">
    <source>
        <dbReference type="ARBA" id="ARBA00008072"/>
    </source>
</evidence>
<dbReference type="CDD" id="cd05285">
    <property type="entry name" value="sorbitol_DH"/>
    <property type="match status" value="1"/>
</dbReference>
<dbReference type="InterPro" id="IPR020843">
    <property type="entry name" value="ER"/>
</dbReference>
<gene>
    <name evidence="8" type="ORF">KCQ71_16820</name>
</gene>
<name>A0ABS7SBU7_9MICO</name>
<keyword evidence="9" id="KW-1185">Reference proteome</keyword>
<comment type="caution">
    <text evidence="8">The sequence shown here is derived from an EMBL/GenBank/DDBJ whole genome shotgun (WGS) entry which is preliminary data.</text>
</comment>
<evidence type="ECO:0000256" key="4">
    <source>
        <dbReference type="ARBA" id="ARBA00022833"/>
    </source>
</evidence>
<dbReference type="InterPro" id="IPR011032">
    <property type="entry name" value="GroES-like_sf"/>
</dbReference>
<proteinExistence type="inferred from homology"/>
<dbReference type="PANTHER" id="PTHR43161:SF9">
    <property type="entry name" value="SORBITOL DEHYDROGENASE"/>
    <property type="match status" value="1"/>
</dbReference>
<dbReference type="EMBL" id="JAGSHT010000016">
    <property type="protein sequence ID" value="MBZ2197826.1"/>
    <property type="molecule type" value="Genomic_DNA"/>
</dbReference>
<dbReference type="RefSeq" id="WP_223407997.1">
    <property type="nucleotide sequence ID" value="NZ_JAGSHT010000016.1"/>
</dbReference>
<protein>
    <submittedName>
        <fullName evidence="8">NAD(P)-dependent alcohol dehydrogenase</fullName>
    </submittedName>
</protein>
<reference evidence="8 9" key="1">
    <citation type="submission" date="2021-04" db="EMBL/GenBank/DDBJ databases">
        <title>Ruania sp. nov., isolated from sandy soil of mangrove forest.</title>
        <authorList>
            <person name="Ge X."/>
            <person name="Huang R."/>
            <person name="Liu W."/>
        </authorList>
    </citation>
    <scope>NUCLEOTIDE SEQUENCE [LARGE SCALE GENOMIC DNA]</scope>
    <source>
        <strain evidence="8 9">N2-46</strain>
    </source>
</reference>
<dbReference type="Pfam" id="PF00107">
    <property type="entry name" value="ADH_zinc_N"/>
    <property type="match status" value="1"/>
</dbReference>
<dbReference type="SUPFAM" id="SSF50129">
    <property type="entry name" value="GroES-like"/>
    <property type="match status" value="1"/>
</dbReference>
<dbReference type="PANTHER" id="PTHR43161">
    <property type="entry name" value="SORBITOL DEHYDROGENASE"/>
    <property type="match status" value="1"/>
</dbReference>
<evidence type="ECO:0000256" key="5">
    <source>
        <dbReference type="ARBA" id="ARBA00023002"/>
    </source>
</evidence>
<keyword evidence="3 6" id="KW-0479">Metal-binding</keyword>
<comment type="similarity">
    <text evidence="2 6">Belongs to the zinc-containing alcohol dehydrogenase family.</text>
</comment>
<evidence type="ECO:0000256" key="1">
    <source>
        <dbReference type="ARBA" id="ARBA00001947"/>
    </source>
</evidence>
<evidence type="ECO:0000256" key="3">
    <source>
        <dbReference type="ARBA" id="ARBA00022723"/>
    </source>
</evidence>
<dbReference type="Pfam" id="PF08240">
    <property type="entry name" value="ADH_N"/>
    <property type="match status" value="1"/>
</dbReference>
<dbReference type="PROSITE" id="PS00059">
    <property type="entry name" value="ADH_ZINC"/>
    <property type="match status" value="1"/>
</dbReference>
<keyword evidence="5" id="KW-0560">Oxidoreductase</keyword>
<accession>A0ABS7SBU7</accession>
<dbReference type="InterPro" id="IPR045306">
    <property type="entry name" value="SDH-like"/>
</dbReference>
<evidence type="ECO:0000313" key="8">
    <source>
        <dbReference type="EMBL" id="MBZ2197826.1"/>
    </source>
</evidence>
<dbReference type="InterPro" id="IPR002328">
    <property type="entry name" value="ADH_Zn_CS"/>
</dbReference>
<evidence type="ECO:0000256" key="6">
    <source>
        <dbReference type="RuleBase" id="RU361277"/>
    </source>
</evidence>
<dbReference type="SUPFAM" id="SSF51735">
    <property type="entry name" value="NAD(P)-binding Rossmann-fold domains"/>
    <property type="match status" value="1"/>
</dbReference>
<dbReference type="SMART" id="SM00829">
    <property type="entry name" value="PKS_ER"/>
    <property type="match status" value="1"/>
</dbReference>
<keyword evidence="4 6" id="KW-0862">Zinc</keyword>
<organism evidence="8 9">
    <name type="scientific">Occultella gossypii</name>
    <dbReference type="NCBI Taxonomy" id="2800820"/>
    <lineage>
        <taxon>Bacteria</taxon>
        <taxon>Bacillati</taxon>
        <taxon>Actinomycetota</taxon>
        <taxon>Actinomycetes</taxon>
        <taxon>Micrococcales</taxon>
        <taxon>Ruaniaceae</taxon>
        <taxon>Occultella</taxon>
    </lineage>
</organism>
<evidence type="ECO:0000259" key="7">
    <source>
        <dbReference type="SMART" id="SM00829"/>
    </source>
</evidence>
<dbReference type="Proteomes" id="UP000826651">
    <property type="component" value="Unassembled WGS sequence"/>
</dbReference>
<dbReference type="InterPro" id="IPR036291">
    <property type="entry name" value="NAD(P)-bd_dom_sf"/>
</dbReference>
<comment type="cofactor">
    <cofactor evidence="1 6">
        <name>Zn(2+)</name>
        <dbReference type="ChEBI" id="CHEBI:29105"/>
    </cofactor>
</comment>
<dbReference type="InterPro" id="IPR013154">
    <property type="entry name" value="ADH-like_N"/>
</dbReference>
<evidence type="ECO:0000313" key="9">
    <source>
        <dbReference type="Proteomes" id="UP000826651"/>
    </source>
</evidence>
<feature type="domain" description="Enoyl reductase (ER)" evidence="7">
    <location>
        <begin position="23"/>
        <end position="349"/>
    </location>
</feature>
<dbReference type="Gene3D" id="3.90.180.10">
    <property type="entry name" value="Medium-chain alcohol dehydrogenases, catalytic domain"/>
    <property type="match status" value="1"/>
</dbReference>